<dbReference type="Gene3D" id="2.10.10.20">
    <property type="entry name" value="Carbohydrate-binding module superfamily 5/12"/>
    <property type="match status" value="1"/>
</dbReference>
<dbReference type="Pfam" id="PF03067">
    <property type="entry name" value="LPMO_10"/>
    <property type="match status" value="1"/>
</dbReference>
<organism evidence="6 7">
    <name type="scientific">Catenuloplanes niger</name>
    <dbReference type="NCBI Taxonomy" id="587534"/>
    <lineage>
        <taxon>Bacteria</taxon>
        <taxon>Bacillati</taxon>
        <taxon>Actinomycetota</taxon>
        <taxon>Actinomycetes</taxon>
        <taxon>Micromonosporales</taxon>
        <taxon>Micromonosporaceae</taxon>
        <taxon>Catenuloplanes</taxon>
    </lineage>
</organism>
<dbReference type="PANTHER" id="PTHR34823">
    <property type="entry name" value="GLCNAC-BINDING PROTEIN A"/>
    <property type="match status" value="1"/>
</dbReference>
<evidence type="ECO:0000259" key="5">
    <source>
        <dbReference type="SMART" id="SM00495"/>
    </source>
</evidence>
<dbReference type="InterPro" id="IPR003610">
    <property type="entry name" value="CBM5/12"/>
</dbReference>
<dbReference type="SUPFAM" id="SSF81296">
    <property type="entry name" value="E set domains"/>
    <property type="match status" value="1"/>
</dbReference>
<dbReference type="RefSeq" id="WP_310429405.1">
    <property type="nucleotide sequence ID" value="NZ_JAVDYC010000001.1"/>
</dbReference>
<dbReference type="SMART" id="SM00495">
    <property type="entry name" value="ChtBD3"/>
    <property type="match status" value="1"/>
</dbReference>
<feature type="region of interest" description="Disordered" evidence="3">
    <location>
        <begin position="172"/>
        <end position="234"/>
    </location>
</feature>
<dbReference type="EMBL" id="JAVDYC010000001">
    <property type="protein sequence ID" value="MDR7328314.1"/>
    <property type="molecule type" value="Genomic_DNA"/>
</dbReference>
<keyword evidence="2" id="KW-0378">Hydrolase</keyword>
<feature type="chain" id="PRO_5042045462" evidence="4">
    <location>
        <begin position="28"/>
        <end position="280"/>
    </location>
</feature>
<sequence>MRRTLTTSLLALGTVAGSLVVASPASAHGYISSPPSRQANCASGAAKDCGNIQFEPQSVEGPKGLTSCDGGLSQFSVLKDDSRAWPVTNVGTSTTFSWVLTARHKTSTWQYFVGTKKIAEFDDKGAQPSATVRHQVNLSGYSGRIKVLAVWNIADTPMAFYNCVDLNVGGTGGNTPAKPAPAPEQPAPQQPAPQQPANPAPASPSASAGTSAPATGGNTGGNTGGGNTGSGAATDWKSWTAYRTGDRVTFEGVTYECRQGHTTLPGWEPPIVLALWLPVK</sequence>
<evidence type="ECO:0000256" key="4">
    <source>
        <dbReference type="SAM" id="SignalP"/>
    </source>
</evidence>
<dbReference type="InterPro" id="IPR036573">
    <property type="entry name" value="CBM_sf_5/12"/>
</dbReference>
<comment type="caution">
    <text evidence="6">The sequence shown here is derived from an EMBL/GenBank/DDBJ whole genome shotgun (WGS) entry which is preliminary data.</text>
</comment>
<feature type="domain" description="Chitin-binding type-3" evidence="5">
    <location>
        <begin position="233"/>
        <end position="279"/>
    </location>
</feature>
<dbReference type="Pfam" id="PF02839">
    <property type="entry name" value="CBM_5_12"/>
    <property type="match status" value="1"/>
</dbReference>
<evidence type="ECO:0000256" key="3">
    <source>
        <dbReference type="SAM" id="MobiDB-lite"/>
    </source>
</evidence>
<proteinExistence type="predicted"/>
<feature type="signal peptide" evidence="4">
    <location>
        <begin position="1"/>
        <end position="27"/>
    </location>
</feature>
<dbReference type="PANTHER" id="PTHR34823:SF1">
    <property type="entry name" value="CHITIN-BINDING TYPE-4 DOMAIN-CONTAINING PROTEIN"/>
    <property type="match status" value="1"/>
</dbReference>
<dbReference type="InterPro" id="IPR014756">
    <property type="entry name" value="Ig_E-set"/>
</dbReference>
<accession>A0AAE3ZZX0</accession>
<dbReference type="SUPFAM" id="SSF51055">
    <property type="entry name" value="Carbohydrate binding domain"/>
    <property type="match status" value="1"/>
</dbReference>
<evidence type="ECO:0000313" key="6">
    <source>
        <dbReference type="EMBL" id="MDR7328314.1"/>
    </source>
</evidence>
<reference evidence="6 7" key="1">
    <citation type="submission" date="2023-07" db="EMBL/GenBank/DDBJ databases">
        <title>Sequencing the genomes of 1000 actinobacteria strains.</title>
        <authorList>
            <person name="Klenk H.-P."/>
        </authorList>
    </citation>
    <scope>NUCLEOTIDE SEQUENCE [LARGE SCALE GENOMIC DNA]</scope>
    <source>
        <strain evidence="6 7">DSM 44711</strain>
    </source>
</reference>
<evidence type="ECO:0000256" key="1">
    <source>
        <dbReference type="ARBA" id="ARBA00022729"/>
    </source>
</evidence>
<dbReference type="AlphaFoldDB" id="A0AAE3ZZX0"/>
<dbReference type="Proteomes" id="UP001183629">
    <property type="component" value="Unassembled WGS sequence"/>
</dbReference>
<dbReference type="InterPro" id="IPR051024">
    <property type="entry name" value="GlcNAc_Chitin_IntDeg"/>
</dbReference>
<keyword evidence="1 4" id="KW-0732">Signal</keyword>
<dbReference type="Gene3D" id="2.70.50.50">
    <property type="entry name" value="chitin-binding protein cbp21"/>
    <property type="match status" value="1"/>
</dbReference>
<feature type="compositionally biased region" description="Gly residues" evidence="3">
    <location>
        <begin position="217"/>
        <end position="229"/>
    </location>
</feature>
<name>A0AAE3ZZX0_9ACTN</name>
<dbReference type="GO" id="GO:0004553">
    <property type="term" value="F:hydrolase activity, hydrolyzing O-glycosyl compounds"/>
    <property type="evidence" value="ECO:0007669"/>
    <property type="project" value="InterPro"/>
</dbReference>
<feature type="compositionally biased region" description="Pro residues" evidence="3">
    <location>
        <begin position="178"/>
        <end position="202"/>
    </location>
</feature>
<gene>
    <name evidence="6" type="ORF">J2S44_008564</name>
</gene>
<dbReference type="InterPro" id="IPR004302">
    <property type="entry name" value="Cellulose/chitin-bd_N"/>
</dbReference>
<evidence type="ECO:0000313" key="7">
    <source>
        <dbReference type="Proteomes" id="UP001183629"/>
    </source>
</evidence>
<dbReference type="CDD" id="cd21177">
    <property type="entry name" value="LPMO_AA10"/>
    <property type="match status" value="1"/>
</dbReference>
<evidence type="ECO:0000256" key="2">
    <source>
        <dbReference type="ARBA" id="ARBA00022801"/>
    </source>
</evidence>
<dbReference type="GO" id="GO:0030246">
    <property type="term" value="F:carbohydrate binding"/>
    <property type="evidence" value="ECO:0007669"/>
    <property type="project" value="InterPro"/>
</dbReference>
<keyword evidence="7" id="KW-1185">Reference proteome</keyword>
<feature type="compositionally biased region" description="Low complexity" evidence="3">
    <location>
        <begin position="203"/>
        <end position="216"/>
    </location>
</feature>
<dbReference type="GO" id="GO:0005975">
    <property type="term" value="P:carbohydrate metabolic process"/>
    <property type="evidence" value="ECO:0007669"/>
    <property type="project" value="InterPro"/>
</dbReference>
<dbReference type="CDD" id="cd12214">
    <property type="entry name" value="ChiA1_BD"/>
    <property type="match status" value="1"/>
</dbReference>
<protein>
    <submittedName>
        <fullName evidence="6">Chitin-binding protein</fullName>
    </submittedName>
</protein>
<dbReference type="GO" id="GO:0005576">
    <property type="term" value="C:extracellular region"/>
    <property type="evidence" value="ECO:0007669"/>
    <property type="project" value="InterPro"/>
</dbReference>